<protein>
    <recommendedName>
        <fullName evidence="2">J domain-containing protein</fullName>
    </recommendedName>
</protein>
<evidence type="ECO:0000259" key="2">
    <source>
        <dbReference type="PROSITE" id="PS50076"/>
    </source>
</evidence>
<evidence type="ECO:0000256" key="1">
    <source>
        <dbReference type="ARBA" id="ARBA00023186"/>
    </source>
</evidence>
<evidence type="ECO:0000313" key="3">
    <source>
        <dbReference type="EMBL" id="MCL7047745.1"/>
    </source>
</evidence>
<dbReference type="EMBL" id="JAJJMA010296758">
    <property type="protein sequence ID" value="MCL7047745.1"/>
    <property type="molecule type" value="Genomic_DNA"/>
</dbReference>
<dbReference type="PANTHER" id="PTHR44145">
    <property type="entry name" value="DNAJ HOMOLOG SUBFAMILY A MEMBER 3, MITOCHONDRIAL"/>
    <property type="match status" value="1"/>
</dbReference>
<dbReference type="PROSITE" id="PS50076">
    <property type="entry name" value="DNAJ_2"/>
    <property type="match status" value="1"/>
</dbReference>
<dbReference type="SMART" id="SM00271">
    <property type="entry name" value="DnaJ"/>
    <property type="match status" value="1"/>
</dbReference>
<name>A0AA42B1E4_PAPNU</name>
<dbReference type="InterPro" id="IPR051938">
    <property type="entry name" value="Apopto_cytoskel_mod"/>
</dbReference>
<comment type="caution">
    <text evidence="3">The sequence shown here is derived from an EMBL/GenBank/DDBJ whole genome shotgun (WGS) entry which is preliminary data.</text>
</comment>
<gene>
    <name evidence="3" type="ORF">MKW94_012503</name>
</gene>
<proteinExistence type="predicted"/>
<organism evidence="3 4">
    <name type="scientific">Papaver nudicaule</name>
    <name type="common">Iceland poppy</name>
    <dbReference type="NCBI Taxonomy" id="74823"/>
    <lineage>
        <taxon>Eukaryota</taxon>
        <taxon>Viridiplantae</taxon>
        <taxon>Streptophyta</taxon>
        <taxon>Embryophyta</taxon>
        <taxon>Tracheophyta</taxon>
        <taxon>Spermatophyta</taxon>
        <taxon>Magnoliopsida</taxon>
        <taxon>Ranunculales</taxon>
        <taxon>Papaveraceae</taxon>
        <taxon>Papaveroideae</taxon>
        <taxon>Papaver</taxon>
    </lineage>
</organism>
<feature type="non-terminal residue" evidence="3">
    <location>
        <position position="143"/>
    </location>
</feature>
<dbReference type="CDD" id="cd06257">
    <property type="entry name" value="DnaJ"/>
    <property type="match status" value="1"/>
</dbReference>
<dbReference type="Proteomes" id="UP001177140">
    <property type="component" value="Unassembled WGS sequence"/>
</dbReference>
<dbReference type="InterPro" id="IPR036869">
    <property type="entry name" value="J_dom_sf"/>
</dbReference>
<dbReference type="PANTHER" id="PTHR44145:SF3">
    <property type="entry name" value="DNAJ HOMOLOG SUBFAMILY A MEMBER 3, MITOCHONDRIAL"/>
    <property type="match status" value="1"/>
</dbReference>
<dbReference type="PRINTS" id="PR00625">
    <property type="entry name" value="JDOMAIN"/>
</dbReference>
<keyword evidence="1" id="KW-0143">Chaperone</keyword>
<dbReference type="Gene3D" id="1.10.287.110">
    <property type="entry name" value="DnaJ domain"/>
    <property type="match status" value="1"/>
</dbReference>
<dbReference type="InterPro" id="IPR001623">
    <property type="entry name" value="DnaJ_domain"/>
</dbReference>
<dbReference type="InterPro" id="IPR018253">
    <property type="entry name" value="DnaJ_domain_CS"/>
</dbReference>
<keyword evidence="4" id="KW-1185">Reference proteome</keyword>
<sequence>MVRYSGARAVYLLARRSITSKLLENSHSLFNDSLRVGSRRGFISGIHNPLKPRNGGLGGVNGNWFAKRSIHATGSTCARDYYDVLGVSKDSSASDIKKAYYAVAKKLHPDTNKDDADAEAKFQEVQKAYEVLKDEEKRSVYDQ</sequence>
<dbReference type="SUPFAM" id="SSF46565">
    <property type="entry name" value="Chaperone J-domain"/>
    <property type="match status" value="1"/>
</dbReference>
<feature type="domain" description="J" evidence="2">
    <location>
        <begin position="80"/>
        <end position="143"/>
    </location>
</feature>
<dbReference type="AlphaFoldDB" id="A0AA42B1E4"/>
<dbReference type="PROSITE" id="PS00636">
    <property type="entry name" value="DNAJ_1"/>
    <property type="match status" value="1"/>
</dbReference>
<accession>A0AA42B1E4</accession>
<reference evidence="3" key="1">
    <citation type="submission" date="2022-03" db="EMBL/GenBank/DDBJ databases">
        <title>A functionally conserved STORR gene fusion in Papaver species that diverged 16.8 million years ago.</title>
        <authorList>
            <person name="Catania T."/>
        </authorList>
    </citation>
    <scope>NUCLEOTIDE SEQUENCE</scope>
    <source>
        <strain evidence="3">S-191538</strain>
    </source>
</reference>
<dbReference type="Pfam" id="PF00226">
    <property type="entry name" value="DnaJ"/>
    <property type="match status" value="1"/>
</dbReference>
<evidence type="ECO:0000313" key="4">
    <source>
        <dbReference type="Proteomes" id="UP001177140"/>
    </source>
</evidence>